<comment type="caution">
    <text evidence="3">The sequence shown here is derived from an EMBL/GenBank/DDBJ whole genome shotgun (WGS) entry which is preliminary data.</text>
</comment>
<organism evidence="3 4">
    <name type="scientific">Spiribacter vilamensis</name>
    <dbReference type="NCBI Taxonomy" id="531306"/>
    <lineage>
        <taxon>Bacteria</taxon>
        <taxon>Pseudomonadati</taxon>
        <taxon>Pseudomonadota</taxon>
        <taxon>Gammaproteobacteria</taxon>
        <taxon>Chromatiales</taxon>
        <taxon>Ectothiorhodospiraceae</taxon>
        <taxon>Spiribacter</taxon>
    </lineage>
</organism>
<proteinExistence type="predicted"/>
<keyword evidence="3" id="KW-0269">Exonuclease</keyword>
<evidence type="ECO:0000256" key="1">
    <source>
        <dbReference type="ARBA" id="ARBA00022801"/>
    </source>
</evidence>
<gene>
    <name evidence="3" type="ORF">EV698_0365</name>
</gene>
<evidence type="ECO:0000313" key="4">
    <source>
        <dbReference type="Proteomes" id="UP000292298"/>
    </source>
</evidence>
<dbReference type="InterPro" id="IPR004843">
    <property type="entry name" value="Calcineurin-like_PHP"/>
</dbReference>
<evidence type="ECO:0000259" key="2">
    <source>
        <dbReference type="Pfam" id="PF00149"/>
    </source>
</evidence>
<dbReference type="GO" id="GO:0004527">
    <property type="term" value="F:exonuclease activity"/>
    <property type="evidence" value="ECO:0007669"/>
    <property type="project" value="UniProtKB-KW"/>
</dbReference>
<evidence type="ECO:0000313" key="3">
    <source>
        <dbReference type="EMBL" id="RZU98129.1"/>
    </source>
</evidence>
<protein>
    <submittedName>
        <fullName evidence="3">DNA repair exonuclease SbcCD nuclease subunit</fullName>
    </submittedName>
</protein>
<keyword evidence="1" id="KW-0378">Hydrolase</keyword>
<accession>A0A4Q8CYR5</accession>
<keyword evidence="3" id="KW-0540">Nuclease</keyword>
<dbReference type="EMBL" id="SHLI01000001">
    <property type="protein sequence ID" value="RZU98129.1"/>
    <property type="molecule type" value="Genomic_DNA"/>
</dbReference>
<dbReference type="InterPro" id="IPR041796">
    <property type="entry name" value="Mre11_N"/>
</dbReference>
<dbReference type="PANTHER" id="PTHR30337">
    <property type="entry name" value="COMPONENT OF ATP-DEPENDENT DSDNA EXONUCLEASE"/>
    <property type="match status" value="1"/>
</dbReference>
<dbReference type="Proteomes" id="UP000292298">
    <property type="component" value="Unassembled WGS sequence"/>
</dbReference>
<dbReference type="CDD" id="cd00840">
    <property type="entry name" value="MPP_Mre11_N"/>
    <property type="match status" value="1"/>
</dbReference>
<dbReference type="SUPFAM" id="SSF56300">
    <property type="entry name" value="Metallo-dependent phosphatases"/>
    <property type="match status" value="1"/>
</dbReference>
<sequence>MTLKLLAVGDLHLGHRPTRLPDDLAQRSDDFSPATAWRRTVDLAIREHVAAVLLAGDVAESSHDYFEALPRLQAGIADLASAGIQTFAVSGNHDVNVLPQLLERVPGARLLGRDGQWESVRLSDPSGESSDSATLWGWSFPTDRVNTSPLAQLPADRGTGPLLGLLHCDRDQAGSPYAPVTSDELRGARFDAWLLGHIHQPDPLTPTRPTGYLGTVVGLDAGEAGPRGPWLIEISSGRIQRFDQRTIAPMRWERMDIDLSDATTSEEVTQRLSDALAALATRLGDDREQPDLVALRLRLIGECDLTEADIRAAMPETDRSLGLPGGSSIQWYIESWRIDTRPVTPLTRLAERDDQPGLLARRLLILQRDADDADRRALLEAATQHLQSAATRSRWEQLPGRPPETDIVAEWLRESGQNALRAMLAQERD</sequence>
<keyword evidence="4" id="KW-1185">Reference proteome</keyword>
<dbReference type="AlphaFoldDB" id="A0A4Q8CYR5"/>
<reference evidence="3 4" key="1">
    <citation type="submission" date="2019-02" db="EMBL/GenBank/DDBJ databases">
        <title>Genomic Encyclopedia of Type Strains, Phase IV (KMG-IV): sequencing the most valuable type-strain genomes for metagenomic binning, comparative biology and taxonomic classification.</title>
        <authorList>
            <person name="Goeker M."/>
        </authorList>
    </citation>
    <scope>NUCLEOTIDE SEQUENCE [LARGE SCALE GENOMIC DNA]</scope>
    <source>
        <strain evidence="3 4">DSM 21056</strain>
    </source>
</reference>
<dbReference type="OrthoDB" id="9773856at2"/>
<name>A0A4Q8CYR5_9GAMM</name>
<dbReference type="RefSeq" id="WP_130502469.1">
    <property type="nucleotide sequence ID" value="NZ_SHLI01000001.1"/>
</dbReference>
<dbReference type="InterPro" id="IPR050535">
    <property type="entry name" value="DNA_Repair-Maintenance_Comp"/>
</dbReference>
<dbReference type="InterPro" id="IPR029052">
    <property type="entry name" value="Metallo-depent_PP-like"/>
</dbReference>
<dbReference type="Pfam" id="PF00149">
    <property type="entry name" value="Metallophos"/>
    <property type="match status" value="1"/>
</dbReference>
<dbReference type="PANTHER" id="PTHR30337:SF7">
    <property type="entry name" value="PHOSPHOESTERASE"/>
    <property type="match status" value="1"/>
</dbReference>
<dbReference type="Gene3D" id="3.60.21.10">
    <property type="match status" value="1"/>
</dbReference>
<feature type="domain" description="Calcineurin-like phosphoesterase" evidence="2">
    <location>
        <begin position="4"/>
        <end position="201"/>
    </location>
</feature>